<keyword evidence="4" id="KW-1185">Reference proteome</keyword>
<dbReference type="InterPro" id="IPR021967">
    <property type="entry name" value="Nup98_C"/>
</dbReference>
<dbReference type="Pfam" id="PF12110">
    <property type="entry name" value="Nup96"/>
    <property type="match status" value="1"/>
</dbReference>
<name>A0A9P6CXX5_9AGAR</name>
<feature type="compositionally biased region" description="Low complexity" evidence="1">
    <location>
        <begin position="334"/>
        <end position="347"/>
    </location>
</feature>
<evidence type="ECO:0000256" key="1">
    <source>
        <dbReference type="SAM" id="MobiDB-lite"/>
    </source>
</evidence>
<dbReference type="Gene3D" id="1.25.40.690">
    <property type="match status" value="1"/>
</dbReference>
<evidence type="ECO:0000313" key="4">
    <source>
        <dbReference type="Proteomes" id="UP000807469"/>
    </source>
</evidence>
<evidence type="ECO:0000259" key="2">
    <source>
        <dbReference type="Pfam" id="PF12110"/>
    </source>
</evidence>
<evidence type="ECO:0000313" key="3">
    <source>
        <dbReference type="EMBL" id="KAF9476965.1"/>
    </source>
</evidence>
<dbReference type="Proteomes" id="UP000807469">
    <property type="component" value="Unassembled WGS sequence"/>
</dbReference>
<protein>
    <recommendedName>
        <fullName evidence="2">Nuclear pore complex protein NUP96 C-terminal domain-containing protein</fullName>
    </recommendedName>
</protein>
<feature type="region of interest" description="Disordered" evidence="1">
    <location>
        <begin position="319"/>
        <end position="353"/>
    </location>
</feature>
<feature type="region of interest" description="Disordered" evidence="1">
    <location>
        <begin position="167"/>
        <end position="195"/>
    </location>
</feature>
<feature type="region of interest" description="Disordered" evidence="1">
    <location>
        <begin position="1"/>
        <end position="126"/>
    </location>
</feature>
<gene>
    <name evidence="3" type="ORF">BDN70DRAFT_862477</name>
</gene>
<organism evidence="3 4">
    <name type="scientific">Pholiota conissans</name>
    <dbReference type="NCBI Taxonomy" id="109636"/>
    <lineage>
        <taxon>Eukaryota</taxon>
        <taxon>Fungi</taxon>
        <taxon>Dikarya</taxon>
        <taxon>Basidiomycota</taxon>
        <taxon>Agaricomycotina</taxon>
        <taxon>Agaricomycetes</taxon>
        <taxon>Agaricomycetidae</taxon>
        <taxon>Agaricales</taxon>
        <taxon>Agaricineae</taxon>
        <taxon>Strophariaceae</taxon>
        <taxon>Pholiota</taxon>
    </lineage>
</organism>
<feature type="compositionally biased region" description="Acidic residues" evidence="1">
    <location>
        <begin position="50"/>
        <end position="69"/>
    </location>
</feature>
<proteinExistence type="predicted"/>
<dbReference type="OrthoDB" id="3797628at2759"/>
<feature type="compositionally biased region" description="Basic and acidic residues" evidence="1">
    <location>
        <begin position="113"/>
        <end position="124"/>
    </location>
</feature>
<feature type="domain" description="Nuclear pore complex protein NUP96 C-terminal" evidence="2">
    <location>
        <begin position="453"/>
        <end position="832"/>
    </location>
</feature>
<accession>A0A9P6CXX5</accession>
<comment type="caution">
    <text evidence="3">The sequence shown here is derived from an EMBL/GenBank/DDBJ whole genome shotgun (WGS) entry which is preliminary data.</text>
</comment>
<sequence>MARFRAFASDSGSSSDEEPQRPVQTQQPQKQKSPKQAPRRAQDERFSESEGSEEGESSSSSEMEEDELDPSPRRRRTRDTRDRNALVEDENGEIQYAHEAEIRVSPPSSPPRESPRRLNIDSHGDPTITPWAHHVGVDAQRMHVMQAALFRLPEEEAALRARYQPPKTGIKVDTKSKINRKHSRDSDGDGLRMDSRERTSFGHDIEPQIFRPTRKYARVGITSSIANDNEGAYVDAGLAMGRSFRVGWGPGGVLVHLGNICGPGTTTTASANSSTITITKVLRSISTIRPDTTGSAPPASLNPRDLACKLLQHQLSHTTISRDESDIPCAYPNSPSTTPSQAPSSRTHAPAPSPDPLYFSSFASLFPTDDTSTPAPIFRLGSALFDPISLNLRSRSNVTGVSNITPDLRNRVSLLRRKTALSKWLESVVRPVVDGELRIQSSGSNATYTPADAAFTQLTGHQISEACQTAADGGYLKLATLISQAGGDALFREDILSQLEIWKAEKLAPGSNKTLSNSQNGLVGRGVWRIYTLLSGLEKLQGGGDSENTSLEDDFFAGLDWKRVFGLFLWYGTEIDASVADVVVAYEHILLEHPKTLSTDIARPIPKWAAASNSNRKGVQLPLVPGPGLGLYKSATTPKETGPHDPLYVLIKLHADPALSLTHSLNPLSYAPSAMDWGIGMCWHLYIILSRVMRVRDFGDRADPGVRITRVHSSKRRTSMINGFRSGSRGVSLGSDERSSKDGEDEDDVQPEGHSPTADLLASSYAFELESWDLIQEAAFVLLHLEGGFGREKALKDLLARSGPKLDDWQTRALVGSLKLPMTWIDEAKAMYELDCGHVFAAYELYISAQLYNAAHTIAVLELAPDAIIRKDLELLRSLFAPFDNDGKRDKIEGWFVRGKVLLDYVETMIQLPRLLNEVLTENEEAETMPDAARTARIDTLSKRIPRMIALLPDILHRKRAVDPRHVAALEEMTKDLLKLEEKARPLLLSQIHQSTLGALDGATKINLIKGLGYARFLQSVEP</sequence>
<reference evidence="3" key="1">
    <citation type="submission" date="2020-11" db="EMBL/GenBank/DDBJ databases">
        <authorList>
            <consortium name="DOE Joint Genome Institute"/>
            <person name="Ahrendt S."/>
            <person name="Riley R."/>
            <person name="Andreopoulos W."/>
            <person name="Labutti K."/>
            <person name="Pangilinan J."/>
            <person name="Ruiz-Duenas F.J."/>
            <person name="Barrasa J.M."/>
            <person name="Sanchez-Garcia M."/>
            <person name="Camarero S."/>
            <person name="Miyauchi S."/>
            <person name="Serrano A."/>
            <person name="Linde D."/>
            <person name="Babiker R."/>
            <person name="Drula E."/>
            <person name="Ayuso-Fernandez I."/>
            <person name="Pacheco R."/>
            <person name="Padilla G."/>
            <person name="Ferreira P."/>
            <person name="Barriuso J."/>
            <person name="Kellner H."/>
            <person name="Castanera R."/>
            <person name="Alfaro M."/>
            <person name="Ramirez L."/>
            <person name="Pisabarro A.G."/>
            <person name="Kuo A."/>
            <person name="Tritt A."/>
            <person name="Lipzen A."/>
            <person name="He G."/>
            <person name="Yan M."/>
            <person name="Ng V."/>
            <person name="Cullen D."/>
            <person name="Martin F."/>
            <person name="Rosso M.-N."/>
            <person name="Henrissat B."/>
            <person name="Hibbett D."/>
            <person name="Martinez A.T."/>
            <person name="Grigoriev I.V."/>
        </authorList>
    </citation>
    <scope>NUCLEOTIDE SEQUENCE</scope>
    <source>
        <strain evidence="3">CIRM-BRFM 674</strain>
    </source>
</reference>
<feature type="compositionally biased region" description="Low complexity" evidence="1">
    <location>
        <begin position="21"/>
        <end position="36"/>
    </location>
</feature>
<feature type="compositionally biased region" description="Basic and acidic residues" evidence="1">
    <location>
        <begin position="184"/>
        <end position="195"/>
    </location>
</feature>
<dbReference type="AlphaFoldDB" id="A0A9P6CXX5"/>
<feature type="region of interest" description="Disordered" evidence="1">
    <location>
        <begin position="719"/>
        <end position="755"/>
    </location>
</feature>
<dbReference type="EMBL" id="MU155276">
    <property type="protein sequence ID" value="KAF9476965.1"/>
    <property type="molecule type" value="Genomic_DNA"/>
</dbReference>